<dbReference type="Gene3D" id="3.40.50.2000">
    <property type="entry name" value="Glycogen Phosphorylase B"/>
    <property type="match status" value="2"/>
</dbReference>
<evidence type="ECO:0000256" key="5">
    <source>
        <dbReference type="ARBA" id="ARBA00047503"/>
    </source>
</evidence>
<gene>
    <name evidence="6" type="primary">waaF</name>
    <name evidence="6" type="ORF">ACERK3_02490</name>
</gene>
<keyword evidence="1" id="KW-0328">Glycosyltransferase</keyword>
<evidence type="ECO:0000256" key="3">
    <source>
        <dbReference type="ARBA" id="ARBA00043995"/>
    </source>
</evidence>
<dbReference type="CDD" id="cd03789">
    <property type="entry name" value="GT9_LPS_heptosyltransferase"/>
    <property type="match status" value="1"/>
</dbReference>
<comment type="similarity">
    <text evidence="3">Belongs to the glycosyltransferase 9 family.</text>
</comment>
<dbReference type="SUPFAM" id="SSF53756">
    <property type="entry name" value="UDP-Glycosyltransferase/glycogen phosphorylase"/>
    <property type="match status" value="1"/>
</dbReference>
<organism evidence="6 7">
    <name type="scientific">Natronomicrosphaera hydrolytica</name>
    <dbReference type="NCBI Taxonomy" id="3242702"/>
    <lineage>
        <taxon>Bacteria</taxon>
        <taxon>Pseudomonadati</taxon>
        <taxon>Planctomycetota</taxon>
        <taxon>Phycisphaerae</taxon>
        <taxon>Phycisphaerales</taxon>
        <taxon>Phycisphaeraceae</taxon>
        <taxon>Natronomicrosphaera</taxon>
    </lineage>
</organism>
<evidence type="ECO:0000256" key="1">
    <source>
        <dbReference type="ARBA" id="ARBA00022676"/>
    </source>
</evidence>
<dbReference type="PANTHER" id="PTHR30160:SF7">
    <property type="entry name" value="ADP-HEPTOSE--LPS HEPTOSYLTRANSFERASE 2"/>
    <property type="match status" value="1"/>
</dbReference>
<dbReference type="EMBL" id="JBGUBD010000002">
    <property type="protein sequence ID" value="MFA9477155.1"/>
    <property type="molecule type" value="Genomic_DNA"/>
</dbReference>
<keyword evidence="2" id="KW-0808">Transferase</keyword>
<evidence type="ECO:0000256" key="4">
    <source>
        <dbReference type="ARBA" id="ARBA00044042"/>
    </source>
</evidence>
<evidence type="ECO:0000256" key="2">
    <source>
        <dbReference type="ARBA" id="ARBA00022679"/>
    </source>
</evidence>
<dbReference type="Pfam" id="PF01075">
    <property type="entry name" value="Glyco_transf_9"/>
    <property type="match status" value="1"/>
</dbReference>
<proteinExistence type="inferred from homology"/>
<evidence type="ECO:0000313" key="6">
    <source>
        <dbReference type="EMBL" id="MFA9477155.1"/>
    </source>
</evidence>
<accession>A0ABV4U0N8</accession>
<dbReference type="RefSeq" id="WP_425344084.1">
    <property type="nucleotide sequence ID" value="NZ_JBGUBD010000002.1"/>
</dbReference>
<dbReference type="EC" id="2.4.99.24" evidence="4"/>
<name>A0ABV4U0N8_9BACT</name>
<dbReference type="InterPro" id="IPR051199">
    <property type="entry name" value="LPS_LOS_Heptosyltrfase"/>
</dbReference>
<comment type="caution">
    <text evidence="6">The sequence shown here is derived from an EMBL/GenBank/DDBJ whole genome shotgun (WGS) entry which is preliminary data.</text>
</comment>
<evidence type="ECO:0000313" key="7">
    <source>
        <dbReference type="Proteomes" id="UP001575105"/>
    </source>
</evidence>
<sequence length="368" mass="39792">MVARHANQPVQRLLVVMPTWLGDVIMATPTLRALRELYPEAHVAGLVRESVRPILAGCPWLNELIGVRHDRGEHRPTGLARRLAAEQFDTAVLLPNSFRTAMAVAMARIPRRVGYDREGRGLLLTDRLLPSPLGRSRLAVPTLDYYLAIACYMGAASPGHAMALFTEPGEEQSADALLQRVGWEASGDRPLVLLNPGSQRASKRWPADRFAAVADHCARQWQAQVALIGAPDEQPIAKQVIAAADTALLNLPAEGLDLATLKAVVRRSSLVITNDSGPRHLAAAFGVPVVTLFGPTAPRWTEIHFADERQVLAPGTAASMKAVDESDACRMDRIEVDAVLEAVTALMTRSEAEDATASTAEPPRKEAS</sequence>
<dbReference type="NCBIfam" id="TIGR02195">
    <property type="entry name" value="heptsyl_trn_II"/>
    <property type="match status" value="1"/>
</dbReference>
<protein>
    <recommendedName>
        <fullName evidence="4">lipopolysaccharide heptosyltransferase II</fullName>
        <ecNumber evidence="4">2.4.99.24</ecNumber>
    </recommendedName>
</protein>
<dbReference type="InterPro" id="IPR011910">
    <property type="entry name" value="RfaF"/>
</dbReference>
<dbReference type="Proteomes" id="UP001575105">
    <property type="component" value="Unassembled WGS sequence"/>
</dbReference>
<dbReference type="InterPro" id="IPR002201">
    <property type="entry name" value="Glyco_trans_9"/>
</dbReference>
<keyword evidence="7" id="KW-1185">Reference proteome</keyword>
<comment type="catalytic activity">
    <reaction evidence="5">
        <text>an L-alpha-D-Hep-(1-&gt;5)-[alpha-Kdo-(2-&gt;4)]-alpha-Kdo-(2-&gt;6)-lipid A + ADP-L-glycero-beta-D-manno-heptose = an L-alpha-D-Hep-(1-&gt;3)-L-alpha-D-Hep-(1-&gt;5)-[alpha-Kdo-(2-&gt;4)]-alpha-Kdo-(2-&gt;6)-lipid A + ADP + H(+)</text>
        <dbReference type="Rhea" id="RHEA:74071"/>
        <dbReference type="ChEBI" id="CHEBI:15378"/>
        <dbReference type="ChEBI" id="CHEBI:61506"/>
        <dbReference type="ChEBI" id="CHEBI:193068"/>
        <dbReference type="ChEBI" id="CHEBI:193069"/>
        <dbReference type="ChEBI" id="CHEBI:456216"/>
        <dbReference type="EC" id="2.4.99.24"/>
    </reaction>
</comment>
<reference evidence="6 7" key="1">
    <citation type="submission" date="2024-08" db="EMBL/GenBank/DDBJ databases">
        <title>Whole-genome sequencing of halo(alkali)philic microorganisms from hypersaline lakes.</title>
        <authorList>
            <person name="Sorokin D.Y."/>
            <person name="Merkel A.Y."/>
            <person name="Messina E."/>
            <person name="Yakimov M."/>
        </authorList>
    </citation>
    <scope>NUCLEOTIDE SEQUENCE [LARGE SCALE GENOMIC DNA]</scope>
    <source>
        <strain evidence="6 7">AB-hyl4</strain>
    </source>
</reference>
<dbReference type="PANTHER" id="PTHR30160">
    <property type="entry name" value="TETRAACYLDISACCHARIDE 4'-KINASE-RELATED"/>
    <property type="match status" value="1"/>
</dbReference>